<keyword evidence="3" id="KW-0813">Transport</keyword>
<comment type="subcellular location">
    <subcellularLocation>
        <location evidence="1">Membrane</location>
        <topology evidence="1">Multi-pass membrane protein</topology>
    </subcellularLocation>
</comment>
<dbReference type="GO" id="GO:0016020">
    <property type="term" value="C:membrane"/>
    <property type="evidence" value="ECO:0007669"/>
    <property type="project" value="UniProtKB-SubCell"/>
</dbReference>
<protein>
    <submittedName>
        <fullName evidence="9">Uncharacterized protein</fullName>
    </submittedName>
</protein>
<feature type="transmembrane region" description="Helical" evidence="8">
    <location>
        <begin position="272"/>
        <end position="291"/>
    </location>
</feature>
<evidence type="ECO:0000313" key="9">
    <source>
        <dbReference type="EMBL" id="ASS75350.1"/>
    </source>
</evidence>
<evidence type="ECO:0000256" key="2">
    <source>
        <dbReference type="ARBA" id="ARBA00007998"/>
    </source>
</evidence>
<dbReference type="PANTHER" id="PTHR34975">
    <property type="entry name" value="SPORE GERMINATION PROTEIN A2"/>
    <property type="match status" value="1"/>
</dbReference>
<evidence type="ECO:0000313" key="10">
    <source>
        <dbReference type="Proteomes" id="UP000214688"/>
    </source>
</evidence>
<evidence type="ECO:0000256" key="3">
    <source>
        <dbReference type="ARBA" id="ARBA00022448"/>
    </source>
</evidence>
<dbReference type="Proteomes" id="UP000214688">
    <property type="component" value="Chromosome"/>
</dbReference>
<evidence type="ECO:0000256" key="7">
    <source>
        <dbReference type="ARBA" id="ARBA00023136"/>
    </source>
</evidence>
<evidence type="ECO:0000256" key="6">
    <source>
        <dbReference type="ARBA" id="ARBA00022989"/>
    </source>
</evidence>
<feature type="transmembrane region" description="Helical" evidence="8">
    <location>
        <begin position="217"/>
        <end position="237"/>
    </location>
</feature>
<keyword evidence="7 8" id="KW-0472">Membrane</keyword>
<dbReference type="PANTHER" id="PTHR34975:SF2">
    <property type="entry name" value="SPORE GERMINATION PROTEIN A2"/>
    <property type="match status" value="1"/>
</dbReference>
<name>A0A223D158_9BACL</name>
<dbReference type="NCBIfam" id="TIGR00912">
    <property type="entry name" value="2A0309"/>
    <property type="match status" value="1"/>
</dbReference>
<evidence type="ECO:0000256" key="5">
    <source>
        <dbReference type="ARBA" id="ARBA00022692"/>
    </source>
</evidence>
<feature type="transmembrane region" description="Helical" evidence="8">
    <location>
        <begin position="41"/>
        <end position="62"/>
    </location>
</feature>
<dbReference type="EMBL" id="CP022657">
    <property type="protein sequence ID" value="ASS75350.1"/>
    <property type="molecule type" value="Genomic_DNA"/>
</dbReference>
<keyword evidence="10" id="KW-1185">Reference proteome</keyword>
<dbReference type="InterPro" id="IPR004761">
    <property type="entry name" value="Spore_GerAB"/>
</dbReference>
<comment type="similarity">
    <text evidence="2">Belongs to the amino acid-polyamine-organocation (APC) superfamily. Spore germination protein (SGP) (TC 2.A.3.9) family.</text>
</comment>
<dbReference type="RefSeq" id="WP_094236598.1">
    <property type="nucleotide sequence ID" value="NZ_CP022657.1"/>
</dbReference>
<evidence type="ECO:0000256" key="4">
    <source>
        <dbReference type="ARBA" id="ARBA00022544"/>
    </source>
</evidence>
<evidence type="ECO:0000256" key="8">
    <source>
        <dbReference type="SAM" id="Phobius"/>
    </source>
</evidence>
<gene>
    <name evidence="9" type="ORF">CIG75_10335</name>
</gene>
<feature type="transmembrane region" description="Helical" evidence="8">
    <location>
        <begin position="303"/>
        <end position="321"/>
    </location>
</feature>
<proteinExistence type="inferred from homology"/>
<feature type="transmembrane region" description="Helical" evidence="8">
    <location>
        <begin position="149"/>
        <end position="167"/>
    </location>
</feature>
<dbReference type="OrthoDB" id="2381188at2"/>
<feature type="transmembrane region" description="Helical" evidence="8">
    <location>
        <begin position="9"/>
        <end position="29"/>
    </location>
</feature>
<accession>A0A223D158</accession>
<dbReference type="AlphaFoldDB" id="A0A223D158"/>
<keyword evidence="5 8" id="KW-0812">Transmembrane</keyword>
<dbReference type="GO" id="GO:0009847">
    <property type="term" value="P:spore germination"/>
    <property type="evidence" value="ECO:0007669"/>
    <property type="project" value="InterPro"/>
</dbReference>
<dbReference type="KEGG" id="tab:CIG75_10335"/>
<evidence type="ECO:0000256" key="1">
    <source>
        <dbReference type="ARBA" id="ARBA00004141"/>
    </source>
</evidence>
<feature type="transmembrane region" description="Helical" evidence="8">
    <location>
        <begin position="333"/>
        <end position="355"/>
    </location>
</feature>
<keyword evidence="6 8" id="KW-1133">Transmembrane helix</keyword>
<feature type="transmembrane region" description="Helical" evidence="8">
    <location>
        <begin position="187"/>
        <end position="205"/>
    </location>
</feature>
<feature type="transmembrane region" description="Helical" evidence="8">
    <location>
        <begin position="82"/>
        <end position="103"/>
    </location>
</feature>
<dbReference type="Pfam" id="PF03845">
    <property type="entry name" value="Spore_permease"/>
    <property type="match status" value="1"/>
</dbReference>
<organism evidence="9 10">
    <name type="scientific">Tumebacillus algifaecis</name>
    <dbReference type="NCBI Taxonomy" id="1214604"/>
    <lineage>
        <taxon>Bacteria</taxon>
        <taxon>Bacillati</taxon>
        <taxon>Bacillota</taxon>
        <taxon>Bacilli</taxon>
        <taxon>Bacillales</taxon>
        <taxon>Alicyclobacillaceae</taxon>
        <taxon>Tumebacillus</taxon>
    </lineage>
</organism>
<sequence length="366" mass="41111">MSRSQGEINVLQASMILISFVGINLHVMVTPVLLRSAGRDAWLSVLVSGALLMLWIPCLYLIMKKSGQQHLLQWVKQKAGPLLSIPLTFIFLIQMFVIAYSTIQDTTTWLALMYLYLTPKPVLVVIFTLLCAYPAFLGLRVIAITNGLLLPFVILFGFFVMFANIPNKHYDLLFPMLEHGITPVMKGMIPAASGLSELAILLLLQHHLKKKAKKGRLFLLAGYSVILMLGPLTGAIAEFGPDEGGTLRYPASEEWRIVSLSRIFEHVDFLSVFQWMVGSFVRTALAIYLIPEILQISGRKQRLLTISIVVAILIVVLLLPFEDAQYLSLITNFLLPYNLWFVIVLTLVLLFLCFLKRPNEGGESYQ</sequence>
<reference evidence="9 10" key="1">
    <citation type="journal article" date="2015" name="Int. J. Syst. Evol. Microbiol.">
        <title>Tumebacillus algifaecis sp. nov., isolated from decomposing algal scum.</title>
        <authorList>
            <person name="Wu Y.F."/>
            <person name="Zhang B."/>
            <person name="Xing P."/>
            <person name="Wu Q.L."/>
            <person name="Liu S.J."/>
        </authorList>
    </citation>
    <scope>NUCLEOTIDE SEQUENCE [LARGE SCALE GENOMIC DNA]</scope>
    <source>
        <strain evidence="9 10">THMBR28</strain>
    </source>
</reference>
<feature type="transmembrane region" description="Helical" evidence="8">
    <location>
        <begin position="123"/>
        <end position="142"/>
    </location>
</feature>
<keyword evidence="4" id="KW-0309">Germination</keyword>